<sequence>MALTDGVGLDLCAPRVRKWKMLARHHGDGIGKQKEAESDVHLGGCPSWGVHASPFQGSPVMLECSVCSGPYISYALEETWQPRQRTQAMDLYYHNESDPDSYCCPGDNTFMKQRKMGLNDFIQRLATNSYACKHPEVQSILNLSPPQDAELMDTHPSPPTGPNDLRHFDPEFTDEPVPSSIGCSPDSALVTASIKDAAEAFVGFSYAPSMDSYL</sequence>
<dbReference type="EMBL" id="SRLO01000038">
    <property type="protein sequence ID" value="TNN82543.1"/>
    <property type="molecule type" value="Genomic_DNA"/>
</dbReference>
<dbReference type="OrthoDB" id="8898397at2759"/>
<evidence type="ECO:0000259" key="1">
    <source>
        <dbReference type="Pfam" id="PF00433"/>
    </source>
</evidence>
<dbReference type="Pfam" id="PF00433">
    <property type="entry name" value="Pkinase_C"/>
    <property type="match status" value="1"/>
</dbReference>
<dbReference type="AlphaFoldDB" id="A0A4Z2IZC0"/>
<dbReference type="InterPro" id="IPR017892">
    <property type="entry name" value="Pkinase_C"/>
</dbReference>
<feature type="domain" description="Protein kinase C-terminal" evidence="1">
    <location>
        <begin position="160"/>
        <end position="206"/>
    </location>
</feature>
<evidence type="ECO:0000313" key="2">
    <source>
        <dbReference type="EMBL" id="TNN82543.1"/>
    </source>
</evidence>
<dbReference type="GO" id="GO:0004674">
    <property type="term" value="F:protein serine/threonine kinase activity"/>
    <property type="evidence" value="ECO:0007669"/>
    <property type="project" value="InterPro"/>
</dbReference>
<dbReference type="GO" id="GO:0005524">
    <property type="term" value="F:ATP binding"/>
    <property type="evidence" value="ECO:0007669"/>
    <property type="project" value="InterPro"/>
</dbReference>
<organism evidence="2 3">
    <name type="scientific">Liparis tanakae</name>
    <name type="common">Tanaka's snailfish</name>
    <dbReference type="NCBI Taxonomy" id="230148"/>
    <lineage>
        <taxon>Eukaryota</taxon>
        <taxon>Metazoa</taxon>
        <taxon>Chordata</taxon>
        <taxon>Craniata</taxon>
        <taxon>Vertebrata</taxon>
        <taxon>Euteleostomi</taxon>
        <taxon>Actinopterygii</taxon>
        <taxon>Neopterygii</taxon>
        <taxon>Teleostei</taxon>
        <taxon>Neoteleostei</taxon>
        <taxon>Acanthomorphata</taxon>
        <taxon>Eupercaria</taxon>
        <taxon>Perciformes</taxon>
        <taxon>Cottioidei</taxon>
        <taxon>Cottales</taxon>
        <taxon>Liparidae</taxon>
        <taxon>Liparis</taxon>
    </lineage>
</organism>
<keyword evidence="2" id="KW-0418">Kinase</keyword>
<gene>
    <name evidence="2" type="primary">sgk1</name>
    <name evidence="2" type="ORF">EYF80_007061</name>
</gene>
<evidence type="ECO:0000313" key="3">
    <source>
        <dbReference type="Proteomes" id="UP000314294"/>
    </source>
</evidence>
<accession>A0A4Z2IZC0</accession>
<keyword evidence="2" id="KW-0808">Transferase</keyword>
<name>A0A4Z2IZC0_9TELE</name>
<proteinExistence type="predicted"/>
<dbReference type="Proteomes" id="UP000314294">
    <property type="component" value="Unassembled WGS sequence"/>
</dbReference>
<comment type="caution">
    <text evidence="2">The sequence shown here is derived from an EMBL/GenBank/DDBJ whole genome shotgun (WGS) entry which is preliminary data.</text>
</comment>
<keyword evidence="3" id="KW-1185">Reference proteome</keyword>
<reference evidence="2 3" key="1">
    <citation type="submission" date="2019-03" db="EMBL/GenBank/DDBJ databases">
        <title>First draft genome of Liparis tanakae, snailfish: a comprehensive survey of snailfish specific genes.</title>
        <authorList>
            <person name="Kim W."/>
            <person name="Song I."/>
            <person name="Jeong J.-H."/>
            <person name="Kim D."/>
            <person name="Kim S."/>
            <person name="Ryu S."/>
            <person name="Song J.Y."/>
            <person name="Lee S.K."/>
        </authorList>
    </citation>
    <scope>NUCLEOTIDE SEQUENCE [LARGE SCALE GENOMIC DNA]</scope>
    <source>
        <tissue evidence="2">Muscle</tissue>
    </source>
</reference>
<protein>
    <submittedName>
        <fullName evidence="2">Serine/threonine-protein kinase Sgk1</fullName>
    </submittedName>
</protein>